<keyword evidence="3" id="KW-1185">Reference proteome</keyword>
<sequence length="100" mass="10959">MLPGCQRRGGAVTTGPQATFVVEYPCDQFCRIEVELTGERGNLTLQQMWEKADGAHRPIHEPEAAEAAEPAADQASAQRAPESLFRSAPAPARSDNRQRR</sequence>
<comment type="caution">
    <text evidence="2">The sequence shown here is derived from an EMBL/GenBank/DDBJ whole genome shotgun (WGS) entry which is preliminary data.</text>
</comment>
<protein>
    <submittedName>
        <fullName evidence="2">Uncharacterized protein</fullName>
    </submittedName>
</protein>
<evidence type="ECO:0000256" key="1">
    <source>
        <dbReference type="SAM" id="MobiDB-lite"/>
    </source>
</evidence>
<dbReference type="Proteomes" id="UP000637628">
    <property type="component" value="Unassembled WGS sequence"/>
</dbReference>
<accession>A0ABQ3Z6T5</accession>
<reference evidence="2 3" key="1">
    <citation type="submission" date="2021-01" db="EMBL/GenBank/DDBJ databases">
        <title>Whole genome shotgun sequence of Actinoplanes durhamensis NBRC 14914.</title>
        <authorList>
            <person name="Komaki H."/>
            <person name="Tamura T."/>
        </authorList>
    </citation>
    <scope>NUCLEOTIDE SEQUENCE [LARGE SCALE GENOMIC DNA]</scope>
    <source>
        <strain evidence="2 3">NBRC 14914</strain>
    </source>
</reference>
<feature type="compositionally biased region" description="Basic and acidic residues" evidence="1">
    <location>
        <begin position="52"/>
        <end position="63"/>
    </location>
</feature>
<feature type="compositionally biased region" description="Low complexity" evidence="1">
    <location>
        <begin position="65"/>
        <end position="82"/>
    </location>
</feature>
<gene>
    <name evidence="2" type="ORF">Adu01nite_68940</name>
</gene>
<dbReference type="EMBL" id="BOML01000057">
    <property type="protein sequence ID" value="GIE05544.1"/>
    <property type="molecule type" value="Genomic_DNA"/>
</dbReference>
<proteinExistence type="predicted"/>
<evidence type="ECO:0000313" key="2">
    <source>
        <dbReference type="EMBL" id="GIE05544.1"/>
    </source>
</evidence>
<feature type="region of interest" description="Disordered" evidence="1">
    <location>
        <begin position="52"/>
        <end position="100"/>
    </location>
</feature>
<name>A0ABQ3Z6T5_9ACTN</name>
<evidence type="ECO:0000313" key="3">
    <source>
        <dbReference type="Proteomes" id="UP000637628"/>
    </source>
</evidence>
<organism evidence="2 3">
    <name type="scientific">Paractinoplanes durhamensis</name>
    <dbReference type="NCBI Taxonomy" id="113563"/>
    <lineage>
        <taxon>Bacteria</taxon>
        <taxon>Bacillati</taxon>
        <taxon>Actinomycetota</taxon>
        <taxon>Actinomycetes</taxon>
        <taxon>Micromonosporales</taxon>
        <taxon>Micromonosporaceae</taxon>
        <taxon>Paractinoplanes</taxon>
    </lineage>
</organism>